<accession>A0A841A8E5</accession>
<keyword evidence="2" id="KW-0812">Transmembrane</keyword>
<evidence type="ECO:0000256" key="1">
    <source>
        <dbReference type="SAM" id="MobiDB-lite"/>
    </source>
</evidence>
<protein>
    <submittedName>
        <fullName evidence="3">Uncharacterized protein</fullName>
    </submittedName>
</protein>
<gene>
    <name evidence="3" type="ORF">HNR70_000016</name>
</gene>
<name>A0A841A8E5_9MICO</name>
<reference evidence="3 4" key="1">
    <citation type="submission" date="2020-08" db="EMBL/GenBank/DDBJ databases">
        <title>Sequencing the genomes of 1000 actinobacteria strains.</title>
        <authorList>
            <person name="Klenk H.-P."/>
        </authorList>
    </citation>
    <scope>NUCLEOTIDE SEQUENCE [LARGE SCALE GENOMIC DNA]</scope>
    <source>
        <strain evidence="3 4">DSM 28796</strain>
    </source>
</reference>
<keyword evidence="4" id="KW-1185">Reference proteome</keyword>
<proteinExistence type="predicted"/>
<keyword evidence="2" id="KW-1133">Transmembrane helix</keyword>
<feature type="transmembrane region" description="Helical" evidence="2">
    <location>
        <begin position="128"/>
        <end position="155"/>
    </location>
</feature>
<dbReference type="RefSeq" id="WP_184323864.1">
    <property type="nucleotide sequence ID" value="NZ_JACHLZ010000001.1"/>
</dbReference>
<comment type="caution">
    <text evidence="3">The sequence shown here is derived from an EMBL/GenBank/DDBJ whole genome shotgun (WGS) entry which is preliminary data.</text>
</comment>
<feature type="region of interest" description="Disordered" evidence="1">
    <location>
        <begin position="95"/>
        <end position="115"/>
    </location>
</feature>
<dbReference type="EMBL" id="JACHLZ010000001">
    <property type="protein sequence ID" value="MBB5830203.1"/>
    <property type="molecule type" value="Genomic_DNA"/>
</dbReference>
<dbReference type="AlphaFoldDB" id="A0A841A8E5"/>
<feature type="transmembrane region" description="Helical" evidence="2">
    <location>
        <begin position="206"/>
        <end position="228"/>
    </location>
</feature>
<evidence type="ECO:0000256" key="2">
    <source>
        <dbReference type="SAM" id="Phobius"/>
    </source>
</evidence>
<dbReference type="Proteomes" id="UP000588158">
    <property type="component" value="Unassembled WGS sequence"/>
</dbReference>
<evidence type="ECO:0000313" key="3">
    <source>
        <dbReference type="EMBL" id="MBB5830203.1"/>
    </source>
</evidence>
<keyword evidence="2" id="KW-0472">Membrane</keyword>
<evidence type="ECO:0000313" key="4">
    <source>
        <dbReference type="Proteomes" id="UP000588158"/>
    </source>
</evidence>
<organism evidence="3 4">
    <name type="scientific">Brachybacterium aquaticum</name>
    <dbReference type="NCBI Taxonomy" id="1432564"/>
    <lineage>
        <taxon>Bacteria</taxon>
        <taxon>Bacillati</taxon>
        <taxon>Actinomycetota</taxon>
        <taxon>Actinomycetes</taxon>
        <taxon>Micrococcales</taxon>
        <taxon>Dermabacteraceae</taxon>
        <taxon>Brachybacterium</taxon>
    </lineage>
</organism>
<sequence length="242" mass="26143">MTTTQHTEQPTLYRGRVKGRDYEVRAHHGVVDTRATVIIDGIELDAEALQTQETVGKVVHTVRRPDATGTLRNAEQIVVRTAGFGGKGEVDVLGGADPTDISRTPLAPEKGSASWEREQRRVAHPVRFALVSAGAAAVKFLVPLLGIGALLSGILRPAREGIAPFLQPVRELIQGVLSPIGRALAWLQETLLGWVPELSLRLPFDVPGWVVDVGIPVLVVLAVFTLTLSRTRSRARQLDGTP</sequence>